<dbReference type="Pfam" id="PF00848">
    <property type="entry name" value="Ring_hydroxyl_A"/>
    <property type="match status" value="1"/>
</dbReference>
<gene>
    <name evidence="8" type="ORF">A2754_00130</name>
</gene>
<dbReference type="SUPFAM" id="SSF55961">
    <property type="entry name" value="Bet v1-like"/>
    <property type="match status" value="1"/>
</dbReference>
<reference evidence="8 9" key="1">
    <citation type="journal article" date="2016" name="Nat. Commun.">
        <title>Thousands of microbial genomes shed light on interconnected biogeochemical processes in an aquifer system.</title>
        <authorList>
            <person name="Anantharaman K."/>
            <person name="Brown C.T."/>
            <person name="Hug L.A."/>
            <person name="Sharon I."/>
            <person name="Castelle C.J."/>
            <person name="Probst A.J."/>
            <person name="Thomas B.C."/>
            <person name="Singh A."/>
            <person name="Wilkins M.J."/>
            <person name="Karaoz U."/>
            <person name="Brodie E.L."/>
            <person name="Williams K.H."/>
            <person name="Hubbard S.S."/>
            <person name="Banfield J.F."/>
        </authorList>
    </citation>
    <scope>NUCLEOTIDE SEQUENCE [LARGE SCALE GENOMIC DNA]</scope>
</reference>
<comment type="cofactor">
    <cofactor evidence="1">
        <name>Fe cation</name>
        <dbReference type="ChEBI" id="CHEBI:24875"/>
    </cofactor>
</comment>
<dbReference type="GO" id="GO:0005506">
    <property type="term" value="F:iron ion binding"/>
    <property type="evidence" value="ECO:0007669"/>
    <property type="project" value="InterPro"/>
</dbReference>
<protein>
    <recommendedName>
        <fullName evidence="7">Rieske domain-containing protein</fullName>
    </recommendedName>
</protein>
<keyword evidence="2" id="KW-0001">2Fe-2S</keyword>
<dbReference type="Gene3D" id="2.102.10.10">
    <property type="entry name" value="Rieske [2Fe-2S] iron-sulphur domain"/>
    <property type="match status" value="1"/>
</dbReference>
<dbReference type="InterPro" id="IPR017941">
    <property type="entry name" value="Rieske_2Fe-2S"/>
</dbReference>
<dbReference type="AlphaFoldDB" id="A0A1F6MCR1"/>
<keyword evidence="3" id="KW-0479">Metal-binding</keyword>
<dbReference type="Gene3D" id="3.90.380.10">
    <property type="entry name" value="Naphthalene 1,2-dioxygenase Alpha Subunit, Chain A, domain 1"/>
    <property type="match status" value="1"/>
</dbReference>
<dbReference type="Proteomes" id="UP000177953">
    <property type="component" value="Unassembled WGS sequence"/>
</dbReference>
<dbReference type="EMBL" id="MFPU01000045">
    <property type="protein sequence ID" value="OGH69416.1"/>
    <property type="molecule type" value="Genomic_DNA"/>
</dbReference>
<keyword evidence="6" id="KW-0411">Iron-sulfur</keyword>
<organism evidence="8 9">
    <name type="scientific">Candidatus Magasanikbacteria bacterium RIFCSPHIGHO2_01_FULL_47_8</name>
    <dbReference type="NCBI Taxonomy" id="1798673"/>
    <lineage>
        <taxon>Bacteria</taxon>
        <taxon>Candidatus Magasanikiibacteriota</taxon>
    </lineage>
</organism>
<evidence type="ECO:0000256" key="2">
    <source>
        <dbReference type="ARBA" id="ARBA00022714"/>
    </source>
</evidence>
<evidence type="ECO:0000256" key="3">
    <source>
        <dbReference type="ARBA" id="ARBA00022723"/>
    </source>
</evidence>
<evidence type="ECO:0000256" key="4">
    <source>
        <dbReference type="ARBA" id="ARBA00023002"/>
    </source>
</evidence>
<dbReference type="InterPro" id="IPR036922">
    <property type="entry name" value="Rieske_2Fe-2S_sf"/>
</dbReference>
<keyword evidence="5" id="KW-0408">Iron</keyword>
<evidence type="ECO:0000256" key="1">
    <source>
        <dbReference type="ARBA" id="ARBA00001962"/>
    </source>
</evidence>
<dbReference type="Pfam" id="PF00355">
    <property type="entry name" value="Rieske"/>
    <property type="match status" value="1"/>
</dbReference>
<evidence type="ECO:0000313" key="8">
    <source>
        <dbReference type="EMBL" id="OGH69416.1"/>
    </source>
</evidence>
<dbReference type="GO" id="GO:0016491">
    <property type="term" value="F:oxidoreductase activity"/>
    <property type="evidence" value="ECO:0007669"/>
    <property type="project" value="UniProtKB-KW"/>
</dbReference>
<keyword evidence="4" id="KW-0560">Oxidoreductase</keyword>
<comment type="caution">
    <text evidence="8">The sequence shown here is derived from an EMBL/GenBank/DDBJ whole genome shotgun (WGS) entry which is preliminary data.</text>
</comment>
<dbReference type="PANTHER" id="PTHR43756:SF5">
    <property type="entry name" value="CHOLINE MONOOXYGENASE, CHLOROPLASTIC"/>
    <property type="match status" value="1"/>
</dbReference>
<dbReference type="InterPro" id="IPR015879">
    <property type="entry name" value="Ring_hydroxy_dOase_asu_C_dom"/>
</dbReference>
<proteinExistence type="predicted"/>
<name>A0A1F6MCR1_9BACT</name>
<evidence type="ECO:0000259" key="7">
    <source>
        <dbReference type="PROSITE" id="PS51296"/>
    </source>
</evidence>
<evidence type="ECO:0000256" key="5">
    <source>
        <dbReference type="ARBA" id="ARBA00023004"/>
    </source>
</evidence>
<dbReference type="PROSITE" id="PS51296">
    <property type="entry name" value="RIESKE"/>
    <property type="match status" value="1"/>
</dbReference>
<dbReference type="InterPro" id="IPR001663">
    <property type="entry name" value="Rng_hydr_dOase-A"/>
</dbReference>
<dbReference type="SUPFAM" id="SSF50022">
    <property type="entry name" value="ISP domain"/>
    <property type="match status" value="1"/>
</dbReference>
<dbReference type="PANTHER" id="PTHR43756">
    <property type="entry name" value="CHOLINE MONOOXYGENASE, CHLOROPLASTIC"/>
    <property type="match status" value="1"/>
</dbReference>
<evidence type="ECO:0000313" key="9">
    <source>
        <dbReference type="Proteomes" id="UP000177953"/>
    </source>
</evidence>
<sequence length="441" mass="51886">MLVPEQFYIPPVGSSDELVQSLPAMSMWDKGVLDHEKETVFRDSWLCMPKQLIRQFNPDVRSIYARPAPGHPYIDVLKGRGNATKIRTLGESVMLFRGSEPKGNPELRCFKNMCPHARYPMLEVAHDSDGELYIKCEQHGLVCNEYGKFVSHRAFPNATPEQRRRLSMPDYKVREWFDFFFIARTDSPPYSFEDTMRPVWESLARLPLDEFKYRSIGAEQRIVEGNWKLQALNYEDWLHIRDIHKRPSGLADAMDLESARMELYDDVTLMWAYAADPADGFDPKFLPDRFKDPSDPDGRRVYALWWFVYPNLTLNFYPWGLSVNIYMPAMVDTERMKFDPEKTEFLWYHYVWDEAKYRDIDSRWLNEQVDFEDVEAIKYIAENLRSHAHPRSRGLFGNLMTGPNTETGPWWLNRKIYNSMFEPHAEVMIPRVRKLYSAAAI</sequence>
<dbReference type="GO" id="GO:0051537">
    <property type="term" value="F:2 iron, 2 sulfur cluster binding"/>
    <property type="evidence" value="ECO:0007669"/>
    <property type="project" value="UniProtKB-KW"/>
</dbReference>
<feature type="domain" description="Rieske" evidence="7">
    <location>
        <begin position="70"/>
        <end position="182"/>
    </location>
</feature>
<accession>A0A1F6MCR1</accession>
<evidence type="ECO:0000256" key="6">
    <source>
        <dbReference type="ARBA" id="ARBA00023014"/>
    </source>
</evidence>